<feature type="transmembrane region" description="Helical" evidence="7">
    <location>
        <begin position="260"/>
        <end position="283"/>
    </location>
</feature>
<feature type="transmembrane region" description="Helical" evidence="7">
    <location>
        <begin position="117"/>
        <end position="137"/>
    </location>
</feature>
<feature type="transmembrane region" description="Helical" evidence="7">
    <location>
        <begin position="162"/>
        <end position="186"/>
    </location>
</feature>
<dbReference type="RefSeq" id="WP_131849392.1">
    <property type="nucleotide sequence ID" value="NZ_SLXV01000033.1"/>
</dbReference>
<feature type="transmembrane region" description="Helical" evidence="7">
    <location>
        <begin position="198"/>
        <end position="220"/>
    </location>
</feature>
<comment type="similarity">
    <text evidence="2">Belongs to the cytochrome ubiquinol oxidase subunit 2 family.</text>
</comment>
<evidence type="ECO:0000313" key="8">
    <source>
        <dbReference type="EMBL" id="TCP65441.1"/>
    </source>
</evidence>
<protein>
    <submittedName>
        <fullName evidence="8">Cytochrome bd-I ubiquinol oxidase subunit 2 apoprotein</fullName>
    </submittedName>
</protein>
<feature type="transmembrane region" description="Helical" evidence="7">
    <location>
        <begin position="303"/>
        <end position="327"/>
    </location>
</feature>
<feature type="transmembrane region" description="Helical" evidence="7">
    <location>
        <begin position="55"/>
        <end position="74"/>
    </location>
</feature>
<evidence type="ECO:0000256" key="1">
    <source>
        <dbReference type="ARBA" id="ARBA00004651"/>
    </source>
</evidence>
<gene>
    <name evidence="8" type="ORF">EDD57_13334</name>
</gene>
<dbReference type="OrthoDB" id="2416742at2"/>
<evidence type="ECO:0000256" key="5">
    <source>
        <dbReference type="ARBA" id="ARBA00022989"/>
    </source>
</evidence>
<keyword evidence="3" id="KW-1003">Cell membrane</keyword>
<sequence length="342" mass="38382">MSLEMIGITVLWTFLYGYLIIASIDFGAGFFSYYSMKTKKDHIVNTVIERYLSPVWEVTNVFLIFFIVGVIGFFPDTAYYYGTALLIPGSVFLILLSIRGSFYAFAHYGVRSNRVYMFLYGATGLLIPASLSTILTMSEGGFIKKTDSGITLSIVQLFTNPYSWAVTFLAIVSVLYISSSFLTFYANRANDTPARELLRKYALAWSGPTILASLLVFWALSHHNPNHFQRALEIGWCFGLSLLCFIGAVFLIWKRKCFGLAFVLVMLQFGFAFFGYGASHLPYLLDPYITIQGAVTSPVLGKALIITFIAGLLVLIPSLGLLLWLFLFNAKYVRGEHEEEHL</sequence>
<feature type="transmembrane region" description="Helical" evidence="7">
    <location>
        <begin position="80"/>
        <end position="105"/>
    </location>
</feature>
<feature type="transmembrane region" description="Helical" evidence="7">
    <location>
        <begin position="232"/>
        <end position="253"/>
    </location>
</feature>
<evidence type="ECO:0000256" key="7">
    <source>
        <dbReference type="SAM" id="Phobius"/>
    </source>
</evidence>
<dbReference type="InterPro" id="IPR003317">
    <property type="entry name" value="Cyt-d_oxidase_su2"/>
</dbReference>
<evidence type="ECO:0000256" key="2">
    <source>
        <dbReference type="ARBA" id="ARBA00007543"/>
    </source>
</evidence>
<dbReference type="Pfam" id="PF02322">
    <property type="entry name" value="Cyt_bd_oxida_II"/>
    <property type="match status" value="1"/>
</dbReference>
<keyword evidence="4 7" id="KW-0812">Transmembrane</keyword>
<dbReference type="AlphaFoldDB" id="A0A4R2RZJ3"/>
<evidence type="ECO:0000313" key="9">
    <source>
        <dbReference type="Proteomes" id="UP000294746"/>
    </source>
</evidence>
<dbReference type="GO" id="GO:0005886">
    <property type="term" value="C:plasma membrane"/>
    <property type="evidence" value="ECO:0007669"/>
    <property type="project" value="UniProtKB-SubCell"/>
</dbReference>
<proteinExistence type="inferred from homology"/>
<name>A0A4R2RZJ3_9BACL</name>
<accession>A0A4R2RZJ3</accession>
<keyword evidence="5 7" id="KW-1133">Transmembrane helix</keyword>
<reference evidence="8 9" key="1">
    <citation type="submission" date="2019-03" db="EMBL/GenBank/DDBJ databases">
        <title>Genomic Encyclopedia of Type Strains, Phase IV (KMG-IV): sequencing the most valuable type-strain genomes for metagenomic binning, comparative biology and taxonomic classification.</title>
        <authorList>
            <person name="Goeker M."/>
        </authorList>
    </citation>
    <scope>NUCLEOTIDE SEQUENCE [LARGE SCALE GENOMIC DNA]</scope>
    <source>
        <strain evidence="8 9">DSM 46831</strain>
    </source>
</reference>
<evidence type="ECO:0000256" key="4">
    <source>
        <dbReference type="ARBA" id="ARBA00022692"/>
    </source>
</evidence>
<organism evidence="8 9">
    <name type="scientific">Baia soyae</name>
    <dbReference type="NCBI Taxonomy" id="1544746"/>
    <lineage>
        <taxon>Bacteria</taxon>
        <taxon>Bacillati</taxon>
        <taxon>Bacillota</taxon>
        <taxon>Bacilli</taxon>
        <taxon>Bacillales</taxon>
        <taxon>Thermoactinomycetaceae</taxon>
        <taxon>Baia</taxon>
    </lineage>
</organism>
<dbReference type="Proteomes" id="UP000294746">
    <property type="component" value="Unassembled WGS sequence"/>
</dbReference>
<evidence type="ECO:0000256" key="3">
    <source>
        <dbReference type="ARBA" id="ARBA00022475"/>
    </source>
</evidence>
<evidence type="ECO:0000256" key="6">
    <source>
        <dbReference type="ARBA" id="ARBA00023136"/>
    </source>
</evidence>
<feature type="transmembrane region" description="Helical" evidence="7">
    <location>
        <begin position="6"/>
        <end position="34"/>
    </location>
</feature>
<comment type="caution">
    <text evidence="8">The sequence shown here is derived from an EMBL/GenBank/DDBJ whole genome shotgun (WGS) entry which is preliminary data.</text>
</comment>
<comment type="subcellular location">
    <subcellularLocation>
        <location evidence="1">Cell membrane</location>
        <topology evidence="1">Multi-pass membrane protein</topology>
    </subcellularLocation>
</comment>
<dbReference type="EMBL" id="SLXV01000033">
    <property type="protein sequence ID" value="TCP65441.1"/>
    <property type="molecule type" value="Genomic_DNA"/>
</dbReference>
<keyword evidence="6 7" id="KW-0472">Membrane</keyword>
<keyword evidence="9" id="KW-1185">Reference proteome</keyword>